<evidence type="ECO:0000256" key="1">
    <source>
        <dbReference type="ARBA" id="ARBA00004413"/>
    </source>
</evidence>
<evidence type="ECO:0000256" key="3">
    <source>
        <dbReference type="SAM" id="Phobius"/>
    </source>
</evidence>
<evidence type="ECO:0000256" key="2">
    <source>
        <dbReference type="PROSITE-ProRule" id="PRU00023"/>
    </source>
</evidence>
<dbReference type="Gene3D" id="1.25.40.20">
    <property type="entry name" value="Ankyrin repeat-containing domain"/>
    <property type="match status" value="1"/>
</dbReference>
<dbReference type="AlphaFoldDB" id="A0AAD7VEK9"/>
<organism evidence="5 6">
    <name type="scientific">Quillaja saponaria</name>
    <name type="common">Soap bark tree</name>
    <dbReference type="NCBI Taxonomy" id="32244"/>
    <lineage>
        <taxon>Eukaryota</taxon>
        <taxon>Viridiplantae</taxon>
        <taxon>Streptophyta</taxon>
        <taxon>Embryophyta</taxon>
        <taxon>Tracheophyta</taxon>
        <taxon>Spermatophyta</taxon>
        <taxon>Magnoliopsida</taxon>
        <taxon>eudicotyledons</taxon>
        <taxon>Gunneridae</taxon>
        <taxon>Pentapetalae</taxon>
        <taxon>rosids</taxon>
        <taxon>fabids</taxon>
        <taxon>Fabales</taxon>
        <taxon>Quillajaceae</taxon>
        <taxon>Quillaja</taxon>
    </lineage>
</organism>
<reference evidence="5" key="1">
    <citation type="journal article" date="2023" name="Science">
        <title>Elucidation of the pathway for biosynthesis of saponin adjuvants from the soapbark tree.</title>
        <authorList>
            <person name="Reed J."/>
            <person name="Orme A."/>
            <person name="El-Demerdash A."/>
            <person name="Owen C."/>
            <person name="Martin L.B.B."/>
            <person name="Misra R.C."/>
            <person name="Kikuchi S."/>
            <person name="Rejzek M."/>
            <person name="Martin A.C."/>
            <person name="Harkess A."/>
            <person name="Leebens-Mack J."/>
            <person name="Louveau T."/>
            <person name="Stephenson M.J."/>
            <person name="Osbourn A."/>
        </authorList>
    </citation>
    <scope>NUCLEOTIDE SEQUENCE</scope>
    <source>
        <strain evidence="5">S10</strain>
    </source>
</reference>
<dbReference type="InterPro" id="IPR026961">
    <property type="entry name" value="PGG_dom"/>
</dbReference>
<dbReference type="Pfam" id="PF13962">
    <property type="entry name" value="PGG"/>
    <property type="match status" value="1"/>
</dbReference>
<accession>A0AAD7VEK9</accession>
<dbReference type="PANTHER" id="PTHR24177">
    <property type="entry name" value="CASKIN"/>
    <property type="match status" value="1"/>
</dbReference>
<proteinExistence type="predicted"/>
<feature type="transmembrane region" description="Helical" evidence="3">
    <location>
        <begin position="67"/>
        <end position="92"/>
    </location>
</feature>
<keyword evidence="3" id="KW-0812">Transmembrane</keyword>
<dbReference type="Proteomes" id="UP001163823">
    <property type="component" value="Chromosome 4"/>
</dbReference>
<gene>
    <name evidence="5" type="ORF">O6P43_010589</name>
</gene>
<dbReference type="GO" id="GO:0005886">
    <property type="term" value="C:plasma membrane"/>
    <property type="evidence" value="ECO:0007669"/>
    <property type="project" value="UniProtKB-SubCell"/>
</dbReference>
<dbReference type="InterPro" id="IPR002110">
    <property type="entry name" value="Ankyrin_rpt"/>
</dbReference>
<comment type="subcellular location">
    <subcellularLocation>
        <location evidence="1">Cell membrane</location>
        <topology evidence="1">Peripheral membrane protein</topology>
        <orientation evidence="1">Cytoplasmic side</orientation>
    </subcellularLocation>
</comment>
<dbReference type="SUPFAM" id="SSF48403">
    <property type="entry name" value="Ankyrin repeat"/>
    <property type="match status" value="1"/>
</dbReference>
<feature type="transmembrane region" description="Helical" evidence="3">
    <location>
        <begin position="144"/>
        <end position="165"/>
    </location>
</feature>
<dbReference type="KEGG" id="qsa:O6P43_010589"/>
<keyword evidence="3" id="KW-1133">Transmembrane helix</keyword>
<feature type="repeat" description="ANK" evidence="2">
    <location>
        <begin position="195"/>
        <end position="227"/>
    </location>
</feature>
<comment type="caution">
    <text evidence="5">The sequence shown here is derived from an EMBL/GenBank/DDBJ whole genome shotgun (WGS) entry which is preliminary data.</text>
</comment>
<feature type="domain" description="PGG" evidence="4">
    <location>
        <begin position="20"/>
        <end position="132"/>
    </location>
</feature>
<keyword evidence="6" id="KW-1185">Reference proteome</keyword>
<dbReference type="PANTHER" id="PTHR24177:SF103">
    <property type="entry name" value="PGG DOMAIN-CONTAINING PROTEIN"/>
    <property type="match status" value="1"/>
</dbReference>
<dbReference type="Pfam" id="PF12796">
    <property type="entry name" value="Ank_2"/>
    <property type="match status" value="1"/>
</dbReference>
<keyword evidence="3" id="KW-0472">Membrane</keyword>
<keyword evidence="2" id="KW-0040">ANK repeat</keyword>
<dbReference type="PROSITE" id="PS50088">
    <property type="entry name" value="ANK_REPEAT"/>
    <property type="match status" value="1"/>
</dbReference>
<evidence type="ECO:0000259" key="4">
    <source>
        <dbReference type="Pfam" id="PF13962"/>
    </source>
</evidence>
<sequence>MNPWDIFVEDHKDLMKEGGDWLKSTSESCSIVAGLIATVAFATSSAVPGGTEEKTGRPNLQGQPTFSIFAITSLVALCFSVTALIAFIGILTSKHQPKDFHRVLPWKLLVGISSLFVSIATMLVAFCAGHFFVLEDNRLRDSAFPLYAVICLSVTFYAVAQFPYFDLLKATSKKVPGPNYKMNHWWTHTSKITRSGDTALHVAVIDGKNNFVKQLVDVITELNLPNAKKALEIKNERGNTPLHFAASRGYVEMCMCSTQVDTFLGCSRNNEGETPLFVAALLGYKDTFLFSIPSALTKSSNTAEGWMARLFFTAPFR</sequence>
<protein>
    <submittedName>
        <fullName evidence="5">Ankyrin repeat-containing protein</fullName>
    </submittedName>
</protein>
<evidence type="ECO:0000313" key="6">
    <source>
        <dbReference type="Proteomes" id="UP001163823"/>
    </source>
</evidence>
<dbReference type="PROSITE" id="PS50297">
    <property type="entry name" value="ANK_REP_REGION"/>
    <property type="match status" value="1"/>
</dbReference>
<feature type="transmembrane region" description="Helical" evidence="3">
    <location>
        <begin position="104"/>
        <end position="132"/>
    </location>
</feature>
<evidence type="ECO:0000313" key="5">
    <source>
        <dbReference type="EMBL" id="KAJ7972744.1"/>
    </source>
</evidence>
<dbReference type="InterPro" id="IPR036770">
    <property type="entry name" value="Ankyrin_rpt-contain_sf"/>
</dbReference>
<dbReference type="SMART" id="SM00248">
    <property type="entry name" value="ANK"/>
    <property type="match status" value="2"/>
</dbReference>
<name>A0AAD7VEK9_QUISA</name>
<dbReference type="EMBL" id="JARAOO010000004">
    <property type="protein sequence ID" value="KAJ7972744.1"/>
    <property type="molecule type" value="Genomic_DNA"/>
</dbReference>